<name>A0A5B8LMN2_9HYPH</name>
<dbReference type="RefSeq" id="WP_146288195.1">
    <property type="nucleotide sequence ID" value="NZ_CP042304.1"/>
</dbReference>
<evidence type="ECO:0000256" key="1">
    <source>
        <dbReference type="ARBA" id="ARBA00005495"/>
    </source>
</evidence>
<dbReference type="GO" id="GO:0016846">
    <property type="term" value="F:carbon-sulfur lyase activity"/>
    <property type="evidence" value="ECO:0007669"/>
    <property type="project" value="InterPro"/>
</dbReference>
<keyword evidence="3" id="KW-0862">Zinc</keyword>
<evidence type="ECO:0000259" key="5">
    <source>
        <dbReference type="Pfam" id="PF04828"/>
    </source>
</evidence>
<keyword evidence="4" id="KW-0812">Transmembrane</keyword>
<dbReference type="KEGG" id="dea:FPZ08_00650"/>
<gene>
    <name evidence="6" type="ORF">FPZ08_00650</name>
</gene>
<dbReference type="InterPro" id="IPR011057">
    <property type="entry name" value="Mss4-like_sf"/>
</dbReference>
<evidence type="ECO:0000313" key="7">
    <source>
        <dbReference type="Proteomes" id="UP000315364"/>
    </source>
</evidence>
<proteinExistence type="inferred from homology"/>
<evidence type="ECO:0000313" key="6">
    <source>
        <dbReference type="EMBL" id="QDZ09383.1"/>
    </source>
</evidence>
<keyword evidence="7" id="KW-1185">Reference proteome</keyword>
<dbReference type="InterPro" id="IPR006913">
    <property type="entry name" value="CENP-V/GFA"/>
</dbReference>
<dbReference type="Proteomes" id="UP000315364">
    <property type="component" value="Chromosome"/>
</dbReference>
<protein>
    <recommendedName>
        <fullName evidence="5">CENP-V/GFA domain-containing protein</fullName>
    </recommendedName>
</protein>
<sequence>MKDKQVMARCSCGQVEIEAWGKPIASVICHCDDCQAAGRALGALPDAPPLLDTAGGTGNVLYRKDRVQVSKGGHLLEAHKLTPDTKTSRMVATCCNAPMAITFDDARHWVPLYRDRLEGAVPPVQWRICTKFRPPGVELPDDVPAYAMYPFGMMAGLALSAVAMLVAR</sequence>
<comment type="similarity">
    <text evidence="1">Belongs to the Gfa family.</text>
</comment>
<keyword evidence="2" id="KW-0479">Metal-binding</keyword>
<dbReference type="AlphaFoldDB" id="A0A5B8LMN2"/>
<dbReference type="Gene3D" id="3.90.1590.10">
    <property type="entry name" value="glutathione-dependent formaldehyde- activating enzyme (gfa)"/>
    <property type="match status" value="1"/>
</dbReference>
<evidence type="ECO:0000256" key="4">
    <source>
        <dbReference type="SAM" id="Phobius"/>
    </source>
</evidence>
<reference evidence="6 7" key="1">
    <citation type="submission" date="2019-07" db="EMBL/GenBank/DDBJ databases">
        <title>Full genome sequence of Devosia sp. Gsoil 520.</title>
        <authorList>
            <person name="Im W.-T."/>
        </authorList>
    </citation>
    <scope>NUCLEOTIDE SEQUENCE [LARGE SCALE GENOMIC DNA]</scope>
    <source>
        <strain evidence="6 7">Gsoil 520</strain>
    </source>
</reference>
<keyword evidence="4" id="KW-1133">Transmembrane helix</keyword>
<dbReference type="EMBL" id="CP042304">
    <property type="protein sequence ID" value="QDZ09383.1"/>
    <property type="molecule type" value="Genomic_DNA"/>
</dbReference>
<dbReference type="Pfam" id="PF04828">
    <property type="entry name" value="GFA"/>
    <property type="match status" value="1"/>
</dbReference>
<accession>A0A5B8LMN2</accession>
<feature type="transmembrane region" description="Helical" evidence="4">
    <location>
        <begin position="146"/>
        <end position="167"/>
    </location>
</feature>
<dbReference type="SUPFAM" id="SSF51316">
    <property type="entry name" value="Mss4-like"/>
    <property type="match status" value="1"/>
</dbReference>
<keyword evidence="4" id="KW-0472">Membrane</keyword>
<evidence type="ECO:0000256" key="2">
    <source>
        <dbReference type="ARBA" id="ARBA00022723"/>
    </source>
</evidence>
<feature type="domain" description="CENP-V/GFA" evidence="5">
    <location>
        <begin position="7"/>
        <end position="37"/>
    </location>
</feature>
<dbReference type="OrthoDB" id="7268727at2"/>
<evidence type="ECO:0000256" key="3">
    <source>
        <dbReference type="ARBA" id="ARBA00022833"/>
    </source>
</evidence>
<dbReference type="GO" id="GO:0046872">
    <property type="term" value="F:metal ion binding"/>
    <property type="evidence" value="ECO:0007669"/>
    <property type="project" value="UniProtKB-KW"/>
</dbReference>
<organism evidence="6 7">
    <name type="scientific">Devosia ginsengisoli</name>
    <dbReference type="NCBI Taxonomy" id="400770"/>
    <lineage>
        <taxon>Bacteria</taxon>
        <taxon>Pseudomonadati</taxon>
        <taxon>Pseudomonadota</taxon>
        <taxon>Alphaproteobacteria</taxon>
        <taxon>Hyphomicrobiales</taxon>
        <taxon>Devosiaceae</taxon>
        <taxon>Devosia</taxon>
    </lineage>
</organism>